<keyword evidence="2" id="KW-0472">Membrane</keyword>
<evidence type="ECO:0000256" key="1">
    <source>
        <dbReference type="SAM" id="Coils"/>
    </source>
</evidence>
<evidence type="ECO:0000313" key="4">
    <source>
        <dbReference type="Proteomes" id="UP000030063"/>
    </source>
</evidence>
<dbReference type="OrthoDB" id="7030625at2"/>
<keyword evidence="2" id="KW-1133">Transmembrane helix</keyword>
<keyword evidence="2" id="KW-0812">Transmembrane</keyword>
<reference evidence="3 4" key="1">
    <citation type="journal article" date="2014" name="Genome Announc.">
        <title>Draft Genome Sequence of Petroleum Oil-Degrading Marine Bacterium Pseudomonas taeanensis Strain MS-3, Isolated from a Crude Oil-Contaminated Seashore.</title>
        <authorList>
            <person name="Lee S.Y."/>
            <person name="Kim S.H."/>
            <person name="Lee D.G."/>
            <person name="Shin S."/>
            <person name="Yun S.H."/>
            <person name="Choi C.W."/>
            <person name="Chung Y.H."/>
            <person name="Choi J.S."/>
            <person name="Kahng H.Y."/>
            <person name="Kim S.I."/>
        </authorList>
    </citation>
    <scope>NUCLEOTIDE SEQUENCE [LARGE SCALE GENOMIC DNA]</scope>
    <source>
        <strain evidence="3 4">MS-3</strain>
    </source>
</reference>
<dbReference type="RefSeq" id="WP_025167321.1">
    <property type="nucleotide sequence ID" value="NZ_AWSQ01000009.1"/>
</dbReference>
<feature type="coiled-coil region" evidence="1">
    <location>
        <begin position="32"/>
        <end position="92"/>
    </location>
</feature>
<organism evidence="3 4">
    <name type="scientific">Pseudomonas taeanensis MS-3</name>
    <dbReference type="NCBI Taxonomy" id="1395571"/>
    <lineage>
        <taxon>Bacteria</taxon>
        <taxon>Pseudomonadati</taxon>
        <taxon>Pseudomonadota</taxon>
        <taxon>Gammaproteobacteria</taxon>
        <taxon>Pseudomonadales</taxon>
        <taxon>Pseudomonadaceae</taxon>
        <taxon>Pseudomonas</taxon>
    </lineage>
</organism>
<keyword evidence="4" id="KW-1185">Reference proteome</keyword>
<dbReference type="Proteomes" id="UP000030063">
    <property type="component" value="Unassembled WGS sequence"/>
</dbReference>
<evidence type="ECO:0000256" key="2">
    <source>
        <dbReference type="SAM" id="Phobius"/>
    </source>
</evidence>
<gene>
    <name evidence="3" type="ORF">TMS3_0121860</name>
</gene>
<evidence type="ECO:0008006" key="5">
    <source>
        <dbReference type="Google" id="ProtNLM"/>
    </source>
</evidence>
<accession>A0A0A1YFM4</accession>
<keyword evidence="1" id="KW-0175">Coiled coil</keyword>
<name>A0A0A1YFM4_9PSED</name>
<sequence>MRSGPLSWVLTLLLLPLYLQAEESSLQPLAATTEAQAQIDALEQRLAASEQQRQALSTELQSNNGERENAQLQRLRQENQRLKLQLKKNQATAPARLLNDQQTWFAVGAGAGLLGVCIGAMLRGRRRSRREWIN</sequence>
<evidence type="ECO:0000313" key="3">
    <source>
        <dbReference type="EMBL" id="KFX67856.1"/>
    </source>
</evidence>
<dbReference type="STRING" id="1395571.TMS3_0121860"/>
<dbReference type="EMBL" id="AWSQ01000009">
    <property type="protein sequence ID" value="KFX67856.1"/>
    <property type="molecule type" value="Genomic_DNA"/>
</dbReference>
<proteinExistence type="predicted"/>
<dbReference type="AlphaFoldDB" id="A0A0A1YFM4"/>
<protein>
    <recommendedName>
        <fullName evidence="5">Translation initiation factor 2</fullName>
    </recommendedName>
</protein>
<comment type="caution">
    <text evidence="3">The sequence shown here is derived from an EMBL/GenBank/DDBJ whole genome shotgun (WGS) entry which is preliminary data.</text>
</comment>
<feature type="transmembrane region" description="Helical" evidence="2">
    <location>
        <begin position="104"/>
        <end position="122"/>
    </location>
</feature>